<dbReference type="CDD" id="cd02511">
    <property type="entry name" value="Beta4Glucosyltransferase"/>
    <property type="match status" value="1"/>
</dbReference>
<organism evidence="3 4">
    <name type="scientific">Sphaerotilus sulfidivorans</name>
    <dbReference type="NCBI Taxonomy" id="639200"/>
    <lineage>
        <taxon>Bacteria</taxon>
        <taxon>Pseudomonadati</taxon>
        <taxon>Pseudomonadota</taxon>
        <taxon>Betaproteobacteria</taxon>
        <taxon>Burkholderiales</taxon>
        <taxon>Sphaerotilaceae</taxon>
        <taxon>Sphaerotilus</taxon>
    </lineage>
</organism>
<evidence type="ECO:0000256" key="1">
    <source>
        <dbReference type="ARBA" id="ARBA00038494"/>
    </source>
</evidence>
<dbReference type="Proteomes" id="UP001549111">
    <property type="component" value="Unassembled WGS sequence"/>
</dbReference>
<feature type="domain" description="Glycosyltransferase 2-like" evidence="2">
    <location>
        <begin position="25"/>
        <end position="132"/>
    </location>
</feature>
<reference evidence="3 4" key="1">
    <citation type="submission" date="2024-06" db="EMBL/GenBank/DDBJ databases">
        <title>Genomic Encyclopedia of Type Strains, Phase IV (KMG-IV): sequencing the most valuable type-strain genomes for metagenomic binning, comparative biology and taxonomic classification.</title>
        <authorList>
            <person name="Goeker M."/>
        </authorList>
    </citation>
    <scope>NUCLEOTIDE SEQUENCE [LARGE SCALE GENOMIC DNA]</scope>
    <source>
        <strain evidence="3 4">D-501</strain>
    </source>
</reference>
<dbReference type="SUPFAM" id="SSF53448">
    <property type="entry name" value="Nucleotide-diphospho-sugar transferases"/>
    <property type="match status" value="1"/>
</dbReference>
<evidence type="ECO:0000313" key="3">
    <source>
        <dbReference type="EMBL" id="MET3602615.1"/>
    </source>
</evidence>
<name>A0ABV2II69_9BURK</name>
<dbReference type="InterPro" id="IPR029044">
    <property type="entry name" value="Nucleotide-diphossugar_trans"/>
</dbReference>
<comment type="similarity">
    <text evidence="1">Belongs to the glycosyltransferase 2 family. WaaE/KdtX subfamily.</text>
</comment>
<keyword evidence="4" id="KW-1185">Reference proteome</keyword>
<evidence type="ECO:0000313" key="4">
    <source>
        <dbReference type="Proteomes" id="UP001549111"/>
    </source>
</evidence>
<gene>
    <name evidence="3" type="ORF">ABIC99_000391</name>
</gene>
<sequence length="284" mass="31372">MTDPSDSRESSAARSGSAMPVPELSVVVITRDEAARLERCLRSVAFAGEIVVVDSGSTDDTVAIARRLGARVEITPDWPGFGAQKNRALALARGRWVLSLDADEWLDEALAAEVARLVAAPPADLAWRLPRLSSFCGQWMRHGGWYPDRVLRLFPREGARFSDDRVHERLLWSGRSADLDGHGHLLHESMVTLTVANDKMNRYSSGRAADLAARGRRGGLGRAIGHGLWAFVRTWILRRGFLDGRLGFVLAVHNAEASYYRYLKIWLECGDAPRPPGSPRPPAR</sequence>
<dbReference type="PANTHER" id="PTHR43630:SF2">
    <property type="entry name" value="GLYCOSYLTRANSFERASE"/>
    <property type="match status" value="1"/>
</dbReference>
<dbReference type="PANTHER" id="PTHR43630">
    <property type="entry name" value="POLY-BETA-1,6-N-ACETYL-D-GLUCOSAMINE SYNTHASE"/>
    <property type="match status" value="1"/>
</dbReference>
<dbReference type="Gene3D" id="3.90.550.10">
    <property type="entry name" value="Spore Coat Polysaccharide Biosynthesis Protein SpsA, Chain A"/>
    <property type="match status" value="1"/>
</dbReference>
<proteinExistence type="inferred from homology"/>
<accession>A0ABV2II69</accession>
<comment type="caution">
    <text evidence="3">The sequence shown here is derived from an EMBL/GenBank/DDBJ whole genome shotgun (WGS) entry which is preliminary data.</text>
</comment>
<protein>
    <submittedName>
        <fullName evidence="3">Glycosyltransferase involved in cell wall biosynthesis</fullName>
    </submittedName>
</protein>
<dbReference type="Pfam" id="PF00535">
    <property type="entry name" value="Glycos_transf_2"/>
    <property type="match status" value="1"/>
</dbReference>
<dbReference type="EMBL" id="JBEPLS010000001">
    <property type="protein sequence ID" value="MET3602615.1"/>
    <property type="molecule type" value="Genomic_DNA"/>
</dbReference>
<dbReference type="InterPro" id="IPR001173">
    <property type="entry name" value="Glyco_trans_2-like"/>
</dbReference>
<evidence type="ECO:0000259" key="2">
    <source>
        <dbReference type="Pfam" id="PF00535"/>
    </source>
</evidence>